<name>A0ACB8SEM8_9AGAM</name>
<keyword evidence="2" id="KW-1185">Reference proteome</keyword>
<comment type="caution">
    <text evidence="1">The sequence shown here is derived from an EMBL/GenBank/DDBJ whole genome shotgun (WGS) entry which is preliminary data.</text>
</comment>
<accession>A0ACB8SEM8</accession>
<protein>
    <submittedName>
        <fullName evidence="1">Uncharacterized protein</fullName>
    </submittedName>
</protein>
<dbReference type="EMBL" id="MU277456">
    <property type="protein sequence ID" value="KAI0054396.1"/>
    <property type="molecule type" value="Genomic_DNA"/>
</dbReference>
<reference evidence="1" key="1">
    <citation type="submission" date="2021-03" db="EMBL/GenBank/DDBJ databases">
        <authorList>
            <consortium name="DOE Joint Genome Institute"/>
            <person name="Ahrendt S."/>
            <person name="Looney B.P."/>
            <person name="Miyauchi S."/>
            <person name="Morin E."/>
            <person name="Drula E."/>
            <person name="Courty P.E."/>
            <person name="Chicoki N."/>
            <person name="Fauchery L."/>
            <person name="Kohler A."/>
            <person name="Kuo A."/>
            <person name="Labutti K."/>
            <person name="Pangilinan J."/>
            <person name="Lipzen A."/>
            <person name="Riley R."/>
            <person name="Andreopoulos W."/>
            <person name="He G."/>
            <person name="Johnson J."/>
            <person name="Barry K.W."/>
            <person name="Grigoriev I.V."/>
            <person name="Nagy L."/>
            <person name="Hibbett D."/>
            <person name="Henrissat B."/>
            <person name="Matheny P.B."/>
            <person name="Labbe J."/>
            <person name="Martin F."/>
        </authorList>
    </citation>
    <scope>NUCLEOTIDE SEQUENCE</scope>
    <source>
        <strain evidence="1">HHB10654</strain>
    </source>
</reference>
<sequence>MAAPLLVSHLQVACTALRIPLSSWQEGQHRMFRGLSCTCTNDTFRESFVTRHLDAMLGDDIELLLRIDEVQKKRDALLRTDIARLELWNPIRTFLRLFLYLAVFVVCLEFVLSVLMSTPPGISAIASYFRPFQMYLAPVQAVLRPLRGGQESQNSFIGTMTIRRGDRELAAAMAVPPTWTLVETVTDINPLLFARPLVLGHVRDVAFLGATLPSSDL</sequence>
<gene>
    <name evidence="1" type="ORF">BV25DRAFT_1922720</name>
</gene>
<evidence type="ECO:0000313" key="2">
    <source>
        <dbReference type="Proteomes" id="UP000814140"/>
    </source>
</evidence>
<evidence type="ECO:0000313" key="1">
    <source>
        <dbReference type="EMBL" id="KAI0054396.1"/>
    </source>
</evidence>
<proteinExistence type="predicted"/>
<dbReference type="Proteomes" id="UP000814140">
    <property type="component" value="Unassembled WGS sequence"/>
</dbReference>
<organism evidence="1 2">
    <name type="scientific">Artomyces pyxidatus</name>
    <dbReference type="NCBI Taxonomy" id="48021"/>
    <lineage>
        <taxon>Eukaryota</taxon>
        <taxon>Fungi</taxon>
        <taxon>Dikarya</taxon>
        <taxon>Basidiomycota</taxon>
        <taxon>Agaricomycotina</taxon>
        <taxon>Agaricomycetes</taxon>
        <taxon>Russulales</taxon>
        <taxon>Auriscalpiaceae</taxon>
        <taxon>Artomyces</taxon>
    </lineage>
</organism>
<reference evidence="1" key="2">
    <citation type="journal article" date="2022" name="New Phytol.">
        <title>Evolutionary transition to the ectomycorrhizal habit in the genomes of a hyperdiverse lineage of mushroom-forming fungi.</title>
        <authorList>
            <person name="Looney B."/>
            <person name="Miyauchi S."/>
            <person name="Morin E."/>
            <person name="Drula E."/>
            <person name="Courty P.E."/>
            <person name="Kohler A."/>
            <person name="Kuo A."/>
            <person name="LaButti K."/>
            <person name="Pangilinan J."/>
            <person name="Lipzen A."/>
            <person name="Riley R."/>
            <person name="Andreopoulos W."/>
            <person name="He G."/>
            <person name="Johnson J."/>
            <person name="Nolan M."/>
            <person name="Tritt A."/>
            <person name="Barry K.W."/>
            <person name="Grigoriev I.V."/>
            <person name="Nagy L.G."/>
            <person name="Hibbett D."/>
            <person name="Henrissat B."/>
            <person name="Matheny P.B."/>
            <person name="Labbe J."/>
            <person name="Martin F.M."/>
        </authorList>
    </citation>
    <scope>NUCLEOTIDE SEQUENCE</scope>
    <source>
        <strain evidence="1">HHB10654</strain>
    </source>
</reference>